<dbReference type="PANTHER" id="PTHR10948">
    <property type="entry name" value="TRANSPOSASE"/>
    <property type="match status" value="1"/>
</dbReference>
<accession>A0ABT4YDD3</accession>
<evidence type="ECO:0000256" key="4">
    <source>
        <dbReference type="ARBA" id="ARBA00023125"/>
    </source>
</evidence>
<dbReference type="RefSeq" id="WP_271472657.1">
    <property type="nucleotide sequence ID" value="NZ_JANEWF010000095.1"/>
</dbReference>
<name>A0ABT4YDD3_METRE</name>
<keyword evidence="4" id="KW-0238">DNA-binding</keyword>
<dbReference type="InterPro" id="IPR001584">
    <property type="entry name" value="Integrase_cat-core"/>
</dbReference>
<dbReference type="InterPro" id="IPR001598">
    <property type="entry name" value="Transposase_IS30_CS"/>
</dbReference>
<protein>
    <submittedName>
        <fullName evidence="7">IS30 family transposase</fullName>
    </submittedName>
</protein>
<reference evidence="7 8" key="1">
    <citation type="submission" date="2022-07" db="EMBL/GenBank/DDBJ databases">
        <title>Genome Analysis of Selected Gammaproteobacteria from Nigerian Food snails.</title>
        <authorList>
            <person name="Okafor A.C."/>
        </authorList>
    </citation>
    <scope>NUCLEOTIDE SEQUENCE [LARGE SCALE GENOMIC DNA]</scope>
    <source>
        <strain evidence="7 8">Awg 2</strain>
    </source>
</reference>
<dbReference type="PANTHER" id="PTHR10948:SF23">
    <property type="entry name" value="TRANSPOSASE INSI FOR INSERTION SEQUENCE ELEMENT IS30A-RELATED"/>
    <property type="match status" value="1"/>
</dbReference>
<evidence type="ECO:0000256" key="5">
    <source>
        <dbReference type="ARBA" id="ARBA00023172"/>
    </source>
</evidence>
<organism evidence="7 8">
    <name type="scientific">Metapseudomonas resinovorans</name>
    <name type="common">Pseudomonas resinovorans</name>
    <dbReference type="NCBI Taxonomy" id="53412"/>
    <lineage>
        <taxon>Bacteria</taxon>
        <taxon>Pseudomonadati</taxon>
        <taxon>Pseudomonadota</taxon>
        <taxon>Gammaproteobacteria</taxon>
        <taxon>Pseudomonadales</taxon>
        <taxon>Pseudomonadaceae</taxon>
        <taxon>Metapseudomonas</taxon>
    </lineage>
</organism>
<keyword evidence="8" id="KW-1185">Reference proteome</keyword>
<dbReference type="SUPFAM" id="SSF53098">
    <property type="entry name" value="Ribonuclease H-like"/>
    <property type="match status" value="1"/>
</dbReference>
<gene>
    <name evidence="7" type="ORF">NNO07_27980</name>
</gene>
<evidence type="ECO:0000313" key="7">
    <source>
        <dbReference type="EMBL" id="MDA8486904.1"/>
    </source>
</evidence>
<keyword evidence="3" id="KW-0815">Transposition</keyword>
<dbReference type="InterPro" id="IPR036397">
    <property type="entry name" value="RNaseH_sf"/>
</dbReference>
<evidence type="ECO:0000256" key="2">
    <source>
        <dbReference type="ARBA" id="ARBA00006363"/>
    </source>
</evidence>
<dbReference type="Proteomes" id="UP001211689">
    <property type="component" value="Unassembled WGS sequence"/>
</dbReference>
<comment type="function">
    <text evidence="1">Required for the transposition of the insertion element.</text>
</comment>
<sequence length="375" mass="42402">MSQSEQEQLWTAWRAGQSMSAIGRQLNQRPSRIFVYLKRHGGIQPARRCRRTNALSLSEREEISRGLASGLSLRMIASGLGRSPSTVSREVKRNGGQGSYRATAADRTAWAKALRPKICSLGKNPELSRIVSDKLEQCWSPAQIAGWLRRSFPEDGRMQVSHETIYKSLYLQTRGALRQELSDFLRRRRKFRHARTYTTKSSTRGQIVEGISIAERPAEIEDRAVPGHWEGDLISGPGNSHIATLVERHTRFVMLVKVDGKDTLSVVSALSRHMQHLPALLRQSLTWDRGGEIAAHKAFTMATDMPVYICDPHSPWQRGSNENTNGLLRQYFPKTMNLSPLTQEEMDRVAAELNQRPRKTLGFQSPAERLSELLH</sequence>
<evidence type="ECO:0000313" key="8">
    <source>
        <dbReference type="Proteomes" id="UP001211689"/>
    </source>
</evidence>
<feature type="domain" description="Integrase catalytic" evidence="6">
    <location>
        <begin position="213"/>
        <end position="374"/>
    </location>
</feature>
<dbReference type="Pfam" id="PF00665">
    <property type="entry name" value="rve"/>
    <property type="match status" value="1"/>
</dbReference>
<dbReference type="EMBL" id="JANEWF010000095">
    <property type="protein sequence ID" value="MDA8486904.1"/>
    <property type="molecule type" value="Genomic_DNA"/>
</dbReference>
<dbReference type="InterPro" id="IPR051917">
    <property type="entry name" value="Transposase-Integrase"/>
</dbReference>
<dbReference type="Gene3D" id="3.30.420.10">
    <property type="entry name" value="Ribonuclease H-like superfamily/Ribonuclease H"/>
    <property type="match status" value="1"/>
</dbReference>
<comment type="caution">
    <text evidence="7">The sequence shown here is derived from an EMBL/GenBank/DDBJ whole genome shotgun (WGS) entry which is preliminary data.</text>
</comment>
<keyword evidence="5" id="KW-0233">DNA recombination</keyword>
<dbReference type="NCBIfam" id="NF033563">
    <property type="entry name" value="transpos_IS30"/>
    <property type="match status" value="1"/>
</dbReference>
<dbReference type="InterPro" id="IPR012337">
    <property type="entry name" value="RNaseH-like_sf"/>
</dbReference>
<dbReference type="PROSITE" id="PS50994">
    <property type="entry name" value="INTEGRASE"/>
    <property type="match status" value="1"/>
</dbReference>
<evidence type="ECO:0000256" key="1">
    <source>
        <dbReference type="ARBA" id="ARBA00002190"/>
    </source>
</evidence>
<comment type="similarity">
    <text evidence="2">Belongs to the transposase IS30 family.</text>
</comment>
<dbReference type="PROSITE" id="PS01043">
    <property type="entry name" value="TRANSPOSASE_IS30"/>
    <property type="match status" value="1"/>
</dbReference>
<dbReference type="Pfam" id="PF13936">
    <property type="entry name" value="HTH_38"/>
    <property type="match status" value="1"/>
</dbReference>
<dbReference type="InterPro" id="IPR053392">
    <property type="entry name" value="Transposase_IS30-like"/>
</dbReference>
<proteinExistence type="inferred from homology"/>
<dbReference type="InterPro" id="IPR025246">
    <property type="entry name" value="IS30-like_HTH"/>
</dbReference>
<evidence type="ECO:0000259" key="6">
    <source>
        <dbReference type="PROSITE" id="PS50994"/>
    </source>
</evidence>
<evidence type="ECO:0000256" key="3">
    <source>
        <dbReference type="ARBA" id="ARBA00022578"/>
    </source>
</evidence>